<protein>
    <submittedName>
        <fullName evidence="2">10278_t:CDS:1</fullName>
    </submittedName>
</protein>
<proteinExistence type="predicted"/>
<accession>A0A9N9GVM1</accession>
<reference evidence="2" key="1">
    <citation type="submission" date="2021-06" db="EMBL/GenBank/DDBJ databases">
        <authorList>
            <person name="Kallberg Y."/>
            <person name="Tangrot J."/>
            <person name="Rosling A."/>
        </authorList>
    </citation>
    <scope>NUCLEOTIDE SEQUENCE</scope>
    <source>
        <strain evidence="2">MA453B</strain>
    </source>
</reference>
<feature type="non-terminal residue" evidence="2">
    <location>
        <position position="113"/>
    </location>
</feature>
<comment type="caution">
    <text evidence="2">The sequence shown here is derived from an EMBL/GenBank/DDBJ whole genome shotgun (WGS) entry which is preliminary data.</text>
</comment>
<evidence type="ECO:0000313" key="3">
    <source>
        <dbReference type="Proteomes" id="UP000789405"/>
    </source>
</evidence>
<gene>
    <name evidence="2" type="ORF">DERYTH_LOCUS9246</name>
</gene>
<dbReference type="Proteomes" id="UP000789405">
    <property type="component" value="Unassembled WGS sequence"/>
</dbReference>
<organism evidence="2 3">
    <name type="scientific">Dentiscutata erythropus</name>
    <dbReference type="NCBI Taxonomy" id="1348616"/>
    <lineage>
        <taxon>Eukaryota</taxon>
        <taxon>Fungi</taxon>
        <taxon>Fungi incertae sedis</taxon>
        <taxon>Mucoromycota</taxon>
        <taxon>Glomeromycotina</taxon>
        <taxon>Glomeromycetes</taxon>
        <taxon>Diversisporales</taxon>
        <taxon>Gigasporaceae</taxon>
        <taxon>Dentiscutata</taxon>
    </lineage>
</organism>
<keyword evidence="3" id="KW-1185">Reference proteome</keyword>
<evidence type="ECO:0000256" key="1">
    <source>
        <dbReference type="SAM" id="MobiDB-lite"/>
    </source>
</evidence>
<feature type="region of interest" description="Disordered" evidence="1">
    <location>
        <begin position="42"/>
        <end position="79"/>
    </location>
</feature>
<evidence type="ECO:0000313" key="2">
    <source>
        <dbReference type="EMBL" id="CAG8633047.1"/>
    </source>
</evidence>
<feature type="compositionally biased region" description="Basic and acidic residues" evidence="1">
    <location>
        <begin position="61"/>
        <end position="72"/>
    </location>
</feature>
<dbReference type="AlphaFoldDB" id="A0A9N9GVM1"/>
<name>A0A9N9GVM1_9GLOM</name>
<dbReference type="EMBL" id="CAJVPY010005005">
    <property type="protein sequence ID" value="CAG8633047.1"/>
    <property type="molecule type" value="Genomic_DNA"/>
</dbReference>
<sequence length="113" mass="13132">MKTLEMEDKDFGYYYEMMENDEYYNNNDNSGIAESLTKTLSSPVADNSSIQTTTPLPTLLKNKEKANKPENKRKYKHKIPSFTHEYFDKINDKGEEIDEHGITSQDNINNSKK</sequence>
<feature type="compositionally biased region" description="Polar residues" evidence="1">
    <location>
        <begin position="42"/>
        <end position="51"/>
    </location>
</feature>